<dbReference type="InterPro" id="IPR001810">
    <property type="entry name" value="F-box_dom"/>
</dbReference>
<evidence type="ECO:0000313" key="2">
    <source>
        <dbReference type="EMBL" id="CAD7620493.1"/>
    </source>
</evidence>
<evidence type="ECO:0000259" key="1">
    <source>
        <dbReference type="SMART" id="SM00256"/>
    </source>
</evidence>
<feature type="domain" description="F-box" evidence="1">
    <location>
        <begin position="257"/>
        <end position="297"/>
    </location>
</feature>
<dbReference type="InterPro" id="IPR032675">
    <property type="entry name" value="LRR_dom_sf"/>
</dbReference>
<dbReference type="Gene3D" id="3.80.10.10">
    <property type="entry name" value="Ribonuclease Inhibitor"/>
    <property type="match status" value="1"/>
</dbReference>
<dbReference type="EMBL" id="OC854828">
    <property type="protein sequence ID" value="CAD7620493.1"/>
    <property type="molecule type" value="Genomic_DNA"/>
</dbReference>
<organism evidence="2">
    <name type="scientific">Medioppia subpectinata</name>
    <dbReference type="NCBI Taxonomy" id="1979941"/>
    <lineage>
        <taxon>Eukaryota</taxon>
        <taxon>Metazoa</taxon>
        <taxon>Ecdysozoa</taxon>
        <taxon>Arthropoda</taxon>
        <taxon>Chelicerata</taxon>
        <taxon>Arachnida</taxon>
        <taxon>Acari</taxon>
        <taxon>Acariformes</taxon>
        <taxon>Sarcoptiformes</taxon>
        <taxon>Oribatida</taxon>
        <taxon>Brachypylina</taxon>
        <taxon>Oppioidea</taxon>
        <taxon>Oppiidae</taxon>
        <taxon>Medioppia</taxon>
    </lineage>
</organism>
<protein>
    <recommendedName>
        <fullName evidence="1">F-box domain-containing protein</fullName>
    </recommendedName>
</protein>
<accession>A0A7R9KCG0</accession>
<dbReference type="SUPFAM" id="SSF52047">
    <property type="entry name" value="RNI-like"/>
    <property type="match status" value="2"/>
</dbReference>
<dbReference type="AlphaFoldDB" id="A0A7R9KCG0"/>
<keyword evidence="3" id="KW-1185">Reference proteome</keyword>
<feature type="domain" description="F-box" evidence="1">
    <location>
        <begin position="36"/>
        <end position="76"/>
    </location>
</feature>
<sequence>MEQKTKRKKTSLVTTDDGNEDIQQSMTYAKNSMDRFGDDLCALLVSHLDIEDRFRFECVSKQFQRTVFRSVVDINFDVSFIQRQDFPIFTTMNKIIKKCRNIQTIDFCYLNENNEYFLEVLPEILHKFPNLRQIYCNLSSNSNRWVKQLAPLITRIGDIEMEKKRLLIQCHRLSHLTAINNLLLALQTVIFKYFQSEGFRDNAFEYFVSKGTELKKIEMNMAQQMKHLKTSLKTIDDGNEDNKQQAQIYAKNSMDRFGDDLCALLVSHLDIEDRFRLECVSKQFQRTIFRSVVDIDFDDPFIQREDISIFKTMKKISKKCRNIQTIDFRYIEENNEYFLEVLPEILHKFPNLRQIYCNLSSNSDLWIGQLAPLITRIGRILVDNKQSLIQCHRLSDLRVIDNLSNVFDSTSGQLLVKNLLHLNLYGTHNNQLLSELVSGNQSLKCLCVLYYNTESFTQLAPQLSRLTQLRELELSLRQYENSLSESLRTIGLNCKQLQRLRLILDFEITDNSFKTLDSLEVFQRLKRLDLTLSKSYTLLTKTFSLSIPGQRLTHLIIYCPQIDCKLLGNCQKQWPRLQVLFISCQDFNGQCLDHISRLPALQTLGIHYIRGNDLSDNDFNDLLSRSPKLKNIKISGNYEKKFYLK</sequence>
<evidence type="ECO:0000313" key="3">
    <source>
        <dbReference type="Proteomes" id="UP000759131"/>
    </source>
</evidence>
<dbReference type="OrthoDB" id="6532759at2759"/>
<name>A0A7R9KCG0_9ACAR</name>
<dbReference type="SMART" id="SM00256">
    <property type="entry name" value="FBOX"/>
    <property type="match status" value="2"/>
</dbReference>
<dbReference type="Proteomes" id="UP000759131">
    <property type="component" value="Unassembled WGS sequence"/>
</dbReference>
<reference evidence="2" key="1">
    <citation type="submission" date="2020-11" db="EMBL/GenBank/DDBJ databases">
        <authorList>
            <person name="Tran Van P."/>
        </authorList>
    </citation>
    <scope>NUCLEOTIDE SEQUENCE</scope>
</reference>
<dbReference type="EMBL" id="CAJPIZ010000253">
    <property type="protein sequence ID" value="CAG2100923.1"/>
    <property type="molecule type" value="Genomic_DNA"/>
</dbReference>
<proteinExistence type="predicted"/>
<gene>
    <name evidence="2" type="ORF">OSB1V03_LOCUS978</name>
</gene>